<feature type="transmembrane region" description="Helical" evidence="7">
    <location>
        <begin position="50"/>
        <end position="78"/>
    </location>
</feature>
<evidence type="ECO:0000256" key="3">
    <source>
        <dbReference type="ARBA" id="ARBA00022475"/>
    </source>
</evidence>
<dbReference type="CDD" id="cd06261">
    <property type="entry name" value="TM_PBP2"/>
    <property type="match status" value="1"/>
</dbReference>
<dbReference type="AlphaFoldDB" id="A0A7Y9GM53"/>
<dbReference type="Pfam" id="PF00528">
    <property type="entry name" value="BPD_transp_1"/>
    <property type="match status" value="1"/>
</dbReference>
<dbReference type="Proteomes" id="UP000576969">
    <property type="component" value="Unassembled WGS sequence"/>
</dbReference>
<evidence type="ECO:0000256" key="5">
    <source>
        <dbReference type="ARBA" id="ARBA00022989"/>
    </source>
</evidence>
<keyword evidence="9" id="KW-0762">Sugar transport</keyword>
<evidence type="ECO:0000313" key="10">
    <source>
        <dbReference type="Proteomes" id="UP000576969"/>
    </source>
</evidence>
<feature type="domain" description="ABC transmembrane type-1" evidence="8">
    <location>
        <begin position="53"/>
        <end position="272"/>
    </location>
</feature>
<dbReference type="InterPro" id="IPR000515">
    <property type="entry name" value="MetI-like"/>
</dbReference>
<proteinExistence type="inferred from homology"/>
<feature type="transmembrane region" description="Helical" evidence="7">
    <location>
        <begin position="189"/>
        <end position="211"/>
    </location>
</feature>
<evidence type="ECO:0000256" key="7">
    <source>
        <dbReference type="RuleBase" id="RU363032"/>
    </source>
</evidence>
<organism evidence="9 10">
    <name type="scientific">Microbacterium immunditiarum</name>
    <dbReference type="NCBI Taxonomy" id="337480"/>
    <lineage>
        <taxon>Bacteria</taxon>
        <taxon>Bacillati</taxon>
        <taxon>Actinomycetota</taxon>
        <taxon>Actinomycetes</taxon>
        <taxon>Micrococcales</taxon>
        <taxon>Microbacteriaceae</taxon>
        <taxon>Microbacterium</taxon>
    </lineage>
</organism>
<keyword evidence="5 7" id="KW-1133">Transmembrane helix</keyword>
<comment type="subcellular location">
    <subcellularLocation>
        <location evidence="1 7">Cell membrane</location>
        <topology evidence="1 7">Multi-pass membrane protein</topology>
    </subcellularLocation>
</comment>
<dbReference type="RefSeq" id="WP_179488104.1">
    <property type="nucleotide sequence ID" value="NZ_JACCBV010000001.1"/>
</dbReference>
<keyword evidence="10" id="KW-1185">Reference proteome</keyword>
<evidence type="ECO:0000256" key="4">
    <source>
        <dbReference type="ARBA" id="ARBA00022692"/>
    </source>
</evidence>
<dbReference type="EMBL" id="JACCBV010000001">
    <property type="protein sequence ID" value="NYE19035.1"/>
    <property type="molecule type" value="Genomic_DNA"/>
</dbReference>
<evidence type="ECO:0000256" key="2">
    <source>
        <dbReference type="ARBA" id="ARBA00022448"/>
    </source>
</evidence>
<dbReference type="InterPro" id="IPR051393">
    <property type="entry name" value="ABC_transporter_permease"/>
</dbReference>
<comment type="caution">
    <text evidence="9">The sequence shown here is derived from an EMBL/GenBank/DDBJ whole genome shotgun (WGS) entry which is preliminary data.</text>
</comment>
<dbReference type="Gene3D" id="1.10.3720.10">
    <property type="entry name" value="MetI-like"/>
    <property type="match status" value="1"/>
</dbReference>
<dbReference type="GO" id="GO:0055085">
    <property type="term" value="P:transmembrane transport"/>
    <property type="evidence" value="ECO:0007669"/>
    <property type="project" value="InterPro"/>
</dbReference>
<dbReference type="SUPFAM" id="SSF161098">
    <property type="entry name" value="MetI-like"/>
    <property type="match status" value="1"/>
</dbReference>
<feature type="transmembrane region" description="Helical" evidence="7">
    <location>
        <begin position="90"/>
        <end position="111"/>
    </location>
</feature>
<gene>
    <name evidence="9" type="ORF">BJ991_001063</name>
</gene>
<sequence>MLPPFALLVLFVLYPTFVTFRQSLFAARGRQEEFVGLEQFRSLGVNPVFWQALGNTVLLAVCFLAVILPLSVVLASMLNRVRRGGTPLKVIYFLPQLTSAVAVAIIFNYVFQPDWGLLNGALRALGVEDPPLWLSDPRHGPFGSRGAVTILAVWTGLGYFILIVLAGLQSISPEIYEAAAIDGAGPLRIWWSITLPNLRPTFVFLLITGTLDAMARFSDLWTLGGPGGAPARSLQTIVMYMYQTAFESGNVNRAAAVGVIFFLLMLGITLISYRGFLSREFRRSR</sequence>
<dbReference type="GO" id="GO:0005886">
    <property type="term" value="C:plasma membrane"/>
    <property type="evidence" value="ECO:0007669"/>
    <property type="project" value="UniProtKB-SubCell"/>
</dbReference>
<reference evidence="9 10" key="1">
    <citation type="submission" date="2020-07" db="EMBL/GenBank/DDBJ databases">
        <title>Sequencing the genomes of 1000 actinobacteria strains.</title>
        <authorList>
            <person name="Klenk H.-P."/>
        </authorList>
    </citation>
    <scope>NUCLEOTIDE SEQUENCE [LARGE SCALE GENOMIC DNA]</scope>
    <source>
        <strain evidence="9 10">DSM 24662</strain>
    </source>
</reference>
<evidence type="ECO:0000259" key="8">
    <source>
        <dbReference type="PROSITE" id="PS50928"/>
    </source>
</evidence>
<feature type="transmembrane region" description="Helical" evidence="7">
    <location>
        <begin position="254"/>
        <end position="276"/>
    </location>
</feature>
<keyword evidence="3" id="KW-1003">Cell membrane</keyword>
<keyword evidence="4 7" id="KW-0812">Transmembrane</keyword>
<protein>
    <submittedName>
        <fullName evidence="9">ABC-type sugar transport system permease subunit</fullName>
    </submittedName>
</protein>
<evidence type="ECO:0000256" key="6">
    <source>
        <dbReference type="ARBA" id="ARBA00023136"/>
    </source>
</evidence>
<keyword evidence="2 7" id="KW-0813">Transport</keyword>
<dbReference type="InterPro" id="IPR035906">
    <property type="entry name" value="MetI-like_sf"/>
</dbReference>
<dbReference type="PANTHER" id="PTHR30193">
    <property type="entry name" value="ABC TRANSPORTER PERMEASE PROTEIN"/>
    <property type="match status" value="1"/>
</dbReference>
<evidence type="ECO:0000256" key="1">
    <source>
        <dbReference type="ARBA" id="ARBA00004651"/>
    </source>
</evidence>
<dbReference type="PROSITE" id="PS50928">
    <property type="entry name" value="ABC_TM1"/>
    <property type="match status" value="1"/>
</dbReference>
<comment type="similarity">
    <text evidence="7">Belongs to the binding-protein-dependent transport system permease family.</text>
</comment>
<feature type="transmembrane region" description="Helical" evidence="7">
    <location>
        <begin position="147"/>
        <end position="168"/>
    </location>
</feature>
<keyword evidence="6 7" id="KW-0472">Membrane</keyword>
<name>A0A7Y9GM53_9MICO</name>
<evidence type="ECO:0000313" key="9">
    <source>
        <dbReference type="EMBL" id="NYE19035.1"/>
    </source>
</evidence>
<accession>A0A7Y9GM53</accession>
<dbReference type="PANTHER" id="PTHR30193:SF37">
    <property type="entry name" value="INNER MEMBRANE ABC TRANSPORTER PERMEASE PROTEIN YCJO"/>
    <property type="match status" value="1"/>
</dbReference>